<dbReference type="SMART" id="SM00086">
    <property type="entry name" value="PAC"/>
    <property type="match status" value="1"/>
</dbReference>
<dbReference type="InterPro" id="IPR036890">
    <property type="entry name" value="HATPase_C_sf"/>
</dbReference>
<evidence type="ECO:0000259" key="6">
    <source>
        <dbReference type="PROSITE" id="PS50109"/>
    </source>
</evidence>
<dbReference type="SMART" id="SM00388">
    <property type="entry name" value="HisKA"/>
    <property type="match status" value="1"/>
</dbReference>
<dbReference type="CDD" id="cd00130">
    <property type="entry name" value="PAS"/>
    <property type="match status" value="1"/>
</dbReference>
<dbReference type="EC" id="2.7.13.3" evidence="2"/>
<dbReference type="PANTHER" id="PTHR43304:SF1">
    <property type="entry name" value="PAC DOMAIN-CONTAINING PROTEIN"/>
    <property type="match status" value="1"/>
</dbReference>
<evidence type="ECO:0000256" key="2">
    <source>
        <dbReference type="ARBA" id="ARBA00012438"/>
    </source>
</evidence>
<evidence type="ECO:0000313" key="10">
    <source>
        <dbReference type="Proteomes" id="UP001354989"/>
    </source>
</evidence>
<keyword evidence="5" id="KW-0418">Kinase</keyword>
<dbReference type="InterPro" id="IPR005467">
    <property type="entry name" value="His_kinase_dom"/>
</dbReference>
<dbReference type="CDD" id="cd00082">
    <property type="entry name" value="HisKA"/>
    <property type="match status" value="1"/>
</dbReference>
<dbReference type="Pfam" id="PF00512">
    <property type="entry name" value="HisKA"/>
    <property type="match status" value="1"/>
</dbReference>
<evidence type="ECO:0000256" key="1">
    <source>
        <dbReference type="ARBA" id="ARBA00000085"/>
    </source>
</evidence>
<feature type="domain" description="PAS" evidence="7">
    <location>
        <begin position="19"/>
        <end position="91"/>
    </location>
</feature>
<dbReference type="InterPro" id="IPR003661">
    <property type="entry name" value="HisK_dim/P_dom"/>
</dbReference>
<dbReference type="NCBIfam" id="TIGR00229">
    <property type="entry name" value="sensory_box"/>
    <property type="match status" value="1"/>
</dbReference>
<dbReference type="PROSITE" id="PS50113">
    <property type="entry name" value="PAC"/>
    <property type="match status" value="1"/>
</dbReference>
<evidence type="ECO:0000256" key="3">
    <source>
        <dbReference type="ARBA" id="ARBA00022553"/>
    </source>
</evidence>
<dbReference type="Pfam" id="PF02518">
    <property type="entry name" value="HATPase_c"/>
    <property type="match status" value="1"/>
</dbReference>
<dbReference type="SMART" id="SM00387">
    <property type="entry name" value="HATPase_c"/>
    <property type="match status" value="1"/>
</dbReference>
<organism evidence="9 10">
    <name type="scientific">Persicobacter psychrovividus</name>
    <dbReference type="NCBI Taxonomy" id="387638"/>
    <lineage>
        <taxon>Bacteria</taxon>
        <taxon>Pseudomonadati</taxon>
        <taxon>Bacteroidota</taxon>
        <taxon>Cytophagia</taxon>
        <taxon>Cytophagales</taxon>
        <taxon>Persicobacteraceae</taxon>
        <taxon>Persicobacter</taxon>
    </lineage>
</organism>
<feature type="domain" description="Histidine kinase" evidence="6">
    <location>
        <begin position="166"/>
        <end position="379"/>
    </location>
</feature>
<keyword evidence="3" id="KW-0597">Phosphoprotein</keyword>
<reference evidence="9 10" key="1">
    <citation type="submission" date="2021-12" db="EMBL/GenBank/DDBJ databases">
        <title>Genome sequencing of bacteria with rrn-lacking chromosome and rrn-plasmid.</title>
        <authorList>
            <person name="Anda M."/>
            <person name="Iwasaki W."/>
        </authorList>
    </citation>
    <scope>NUCLEOTIDE SEQUENCE [LARGE SCALE GENOMIC DNA]</scope>
    <source>
        <strain evidence="9 10">NBRC 101262</strain>
        <plasmid evidence="9 10">pPP7</plasmid>
    </source>
</reference>
<dbReference type="InterPro" id="IPR036097">
    <property type="entry name" value="HisK_dim/P_sf"/>
</dbReference>
<keyword evidence="9" id="KW-0614">Plasmid</keyword>
<dbReference type="SUPFAM" id="SSF55874">
    <property type="entry name" value="ATPase domain of HSP90 chaperone/DNA topoisomerase II/histidine kinase"/>
    <property type="match status" value="1"/>
</dbReference>
<keyword evidence="4" id="KW-0808">Transferase</keyword>
<dbReference type="InterPro" id="IPR013655">
    <property type="entry name" value="PAS_fold_3"/>
</dbReference>
<dbReference type="PRINTS" id="PR00344">
    <property type="entry name" value="BCTRLSENSOR"/>
</dbReference>
<feature type="domain" description="PAC" evidence="8">
    <location>
        <begin position="96"/>
        <end position="149"/>
    </location>
</feature>
<dbReference type="InterPro" id="IPR003594">
    <property type="entry name" value="HATPase_dom"/>
</dbReference>
<evidence type="ECO:0000256" key="5">
    <source>
        <dbReference type="ARBA" id="ARBA00022777"/>
    </source>
</evidence>
<dbReference type="SMART" id="SM00091">
    <property type="entry name" value="PAS"/>
    <property type="match status" value="1"/>
</dbReference>
<accession>A0ABM7VMH3</accession>
<dbReference type="SUPFAM" id="SSF47384">
    <property type="entry name" value="Homodimeric domain of signal transducing histidine kinase"/>
    <property type="match status" value="1"/>
</dbReference>
<evidence type="ECO:0000259" key="8">
    <source>
        <dbReference type="PROSITE" id="PS50113"/>
    </source>
</evidence>
<geneLocation type="plasmid" evidence="9 10">
    <name>pPP7</name>
</geneLocation>
<dbReference type="InterPro" id="IPR000700">
    <property type="entry name" value="PAS-assoc_C"/>
</dbReference>
<dbReference type="InterPro" id="IPR004358">
    <property type="entry name" value="Sig_transdc_His_kin-like_C"/>
</dbReference>
<dbReference type="Gene3D" id="3.30.565.10">
    <property type="entry name" value="Histidine kinase-like ATPase, C-terminal domain"/>
    <property type="match status" value="1"/>
</dbReference>
<gene>
    <name evidence="9" type="ORF">PEPS_44970</name>
</gene>
<dbReference type="Proteomes" id="UP001354989">
    <property type="component" value="Plasmid pPP7"/>
</dbReference>
<dbReference type="PROSITE" id="PS50109">
    <property type="entry name" value="HIS_KIN"/>
    <property type="match status" value="1"/>
</dbReference>
<dbReference type="InterPro" id="IPR001610">
    <property type="entry name" value="PAC"/>
</dbReference>
<dbReference type="Gene3D" id="1.10.287.130">
    <property type="match status" value="1"/>
</dbReference>
<protein>
    <recommendedName>
        <fullName evidence="2">histidine kinase</fullName>
        <ecNumber evidence="2">2.7.13.3</ecNumber>
    </recommendedName>
</protein>
<dbReference type="Pfam" id="PF08447">
    <property type="entry name" value="PAS_3"/>
    <property type="match status" value="1"/>
</dbReference>
<dbReference type="InterPro" id="IPR035965">
    <property type="entry name" value="PAS-like_dom_sf"/>
</dbReference>
<dbReference type="InterPro" id="IPR052162">
    <property type="entry name" value="Sensor_kinase/Photoreceptor"/>
</dbReference>
<sequence length="382" mass="44397">MNTQNSTTTNANRYEPTDKALIFDQILESTLAGYWDWNIPENTEYMSPTFKAMFGYLPEEMENVPESWQKIIHPDDLPSVYEIFEKHIESKGKIPYDNEVRYFHKNGSIVWVYCRGQVIEWDEEGNPTRMIGTHVDITKHKEAENVKQHNKELELKNRELEQFAYVISHDLQEPLNTIQSYIGLLNTKEQMLGDQDTQIFMRFINLAAKNMSLMVKSLLDYTRIGKNQNIEQVDTNQILLNCKAQLNAEISKSNAELVFKDLPIVKGMKFELHQLFYHLISNALKFSSSERTPVVTVTYSETEFDWIFNIKDNGIGIDKNNLRKIFVIFKRLHNKKDYPGAGIGLSHCLKITTLHHGDIWVNSELGKGSIFSFRISKNLNYE</sequence>
<comment type="catalytic activity">
    <reaction evidence="1">
        <text>ATP + protein L-histidine = ADP + protein N-phospho-L-histidine.</text>
        <dbReference type="EC" id="2.7.13.3"/>
    </reaction>
</comment>
<dbReference type="PANTHER" id="PTHR43304">
    <property type="entry name" value="PHYTOCHROME-LIKE PROTEIN CPH1"/>
    <property type="match status" value="1"/>
</dbReference>
<dbReference type="InterPro" id="IPR000014">
    <property type="entry name" value="PAS"/>
</dbReference>
<evidence type="ECO:0000259" key="7">
    <source>
        <dbReference type="PROSITE" id="PS50112"/>
    </source>
</evidence>
<evidence type="ECO:0000313" key="9">
    <source>
        <dbReference type="EMBL" id="BDD02217.1"/>
    </source>
</evidence>
<keyword evidence="10" id="KW-1185">Reference proteome</keyword>
<dbReference type="EMBL" id="AP025299">
    <property type="protein sequence ID" value="BDD02217.1"/>
    <property type="molecule type" value="Genomic_DNA"/>
</dbReference>
<evidence type="ECO:0000256" key="4">
    <source>
        <dbReference type="ARBA" id="ARBA00022679"/>
    </source>
</evidence>
<dbReference type="SUPFAM" id="SSF55785">
    <property type="entry name" value="PYP-like sensor domain (PAS domain)"/>
    <property type="match status" value="1"/>
</dbReference>
<name>A0ABM7VMH3_9BACT</name>
<dbReference type="Gene3D" id="3.30.450.20">
    <property type="entry name" value="PAS domain"/>
    <property type="match status" value="1"/>
</dbReference>
<dbReference type="PROSITE" id="PS50112">
    <property type="entry name" value="PAS"/>
    <property type="match status" value="1"/>
</dbReference>
<proteinExistence type="predicted"/>